<dbReference type="Pfam" id="PF14292">
    <property type="entry name" value="SusE"/>
    <property type="match status" value="1"/>
</dbReference>
<reference evidence="2 3" key="1">
    <citation type="submission" date="2020-02" db="EMBL/GenBank/DDBJ databases">
        <title>Flavobacterium sp. genome.</title>
        <authorList>
            <person name="Jung H.S."/>
            <person name="Baek J.H."/>
            <person name="Jeon C.O."/>
        </authorList>
    </citation>
    <scope>NUCLEOTIDE SEQUENCE [LARGE SCALE GENOMIC DNA]</scope>
    <source>
        <strain evidence="2 3">SE-s27</strain>
    </source>
</reference>
<accession>A0ABX1QTF1</accession>
<dbReference type="Gene3D" id="2.60.40.3620">
    <property type="match status" value="1"/>
</dbReference>
<comment type="caution">
    <text evidence="2">The sequence shown here is derived from an EMBL/GenBank/DDBJ whole genome shotgun (WGS) entry which is preliminary data.</text>
</comment>
<dbReference type="PROSITE" id="PS51257">
    <property type="entry name" value="PROKAR_LIPOPROTEIN"/>
    <property type="match status" value="1"/>
</dbReference>
<evidence type="ECO:0000313" key="2">
    <source>
        <dbReference type="EMBL" id="NMH25507.1"/>
    </source>
</evidence>
<feature type="domain" description="SusE outer membrane protein" evidence="1">
    <location>
        <begin position="25"/>
        <end position="131"/>
    </location>
</feature>
<evidence type="ECO:0000313" key="3">
    <source>
        <dbReference type="Proteomes" id="UP000767947"/>
    </source>
</evidence>
<evidence type="ECO:0000259" key="1">
    <source>
        <dbReference type="Pfam" id="PF14292"/>
    </source>
</evidence>
<proteinExistence type="predicted"/>
<sequence>MKIFRILMVSIGLFVLSCTDDVADTERDAVETNTAPVLRTPNNDFAMVLSLANANDFATAFVWDYAAYDGTPTVINYSVEFDAAGTSFASPTVVATSTEKFKEFKVSELNQAALDAGFPPFEESSIDVRIKSTVGTTGVGVPQYSNHFTIKLTPYPAWPNWGIIGSATPTGWDSDTNLDYDLSTKTYFITMDLVVGAFKFRLDDSWSTNYGDDGNNLSLEAGGADIPVTVAGTYLIKVNFGTEEAGGIPAKSYTITLQ</sequence>
<dbReference type="EMBL" id="JAAMPT010000207">
    <property type="protein sequence ID" value="NMH25507.1"/>
    <property type="molecule type" value="Genomic_DNA"/>
</dbReference>
<dbReference type="CDD" id="cd12956">
    <property type="entry name" value="CBM_SusE-F_like"/>
    <property type="match status" value="1"/>
</dbReference>
<organism evidence="2 3">
    <name type="scientific">Flavobacterium solisilvae</name>
    <dbReference type="NCBI Taxonomy" id="1852019"/>
    <lineage>
        <taxon>Bacteria</taxon>
        <taxon>Pseudomonadati</taxon>
        <taxon>Bacteroidota</taxon>
        <taxon>Flavobacteriia</taxon>
        <taxon>Flavobacteriales</taxon>
        <taxon>Flavobacteriaceae</taxon>
        <taxon>Flavobacterium</taxon>
    </lineage>
</organism>
<dbReference type="Proteomes" id="UP000767947">
    <property type="component" value="Unassembled WGS sequence"/>
</dbReference>
<dbReference type="RefSeq" id="WP_169524206.1">
    <property type="nucleotide sequence ID" value="NZ_JAAMPT010000207.1"/>
</dbReference>
<name>A0ABX1QTF1_9FLAO</name>
<dbReference type="InterPro" id="IPR025970">
    <property type="entry name" value="SusE"/>
</dbReference>
<protein>
    <submittedName>
        <fullName evidence="2">SusF/SusE family outer membrane protein</fullName>
    </submittedName>
</protein>
<gene>
    <name evidence="2" type="ORF">G6042_09530</name>
</gene>
<keyword evidence="3" id="KW-1185">Reference proteome</keyword>